<evidence type="ECO:0000256" key="4">
    <source>
        <dbReference type="ARBA" id="ARBA00023136"/>
    </source>
</evidence>
<dbReference type="Proteomes" id="UP000028411">
    <property type="component" value="Unassembled WGS sequence"/>
</dbReference>
<dbReference type="AlphaFoldDB" id="A0A081RHF0"/>
<dbReference type="PATRIC" id="fig|46429.4.peg.1119"/>
<keyword evidence="2 5" id="KW-0812">Transmembrane</keyword>
<proteinExistence type="predicted"/>
<name>A0A081RHF0_SPHCR</name>
<keyword evidence="3 5" id="KW-1133">Transmembrane helix</keyword>
<evidence type="ECO:0008006" key="8">
    <source>
        <dbReference type="Google" id="ProtNLM"/>
    </source>
</evidence>
<evidence type="ECO:0000256" key="5">
    <source>
        <dbReference type="SAM" id="Phobius"/>
    </source>
</evidence>
<protein>
    <recommendedName>
        <fullName evidence="8">DUF1656 domain-containing protein</fullName>
    </recommendedName>
</protein>
<accession>A0A081RHF0</accession>
<dbReference type="OrthoDB" id="7021192at2"/>
<evidence type="ECO:0000256" key="1">
    <source>
        <dbReference type="ARBA" id="ARBA00022475"/>
    </source>
</evidence>
<evidence type="ECO:0000256" key="3">
    <source>
        <dbReference type="ARBA" id="ARBA00022989"/>
    </source>
</evidence>
<dbReference type="Pfam" id="PF07869">
    <property type="entry name" value="DUF1656"/>
    <property type="match status" value="1"/>
</dbReference>
<feature type="transmembrane region" description="Helical" evidence="5">
    <location>
        <begin position="6"/>
        <end position="30"/>
    </location>
</feature>
<dbReference type="InterPro" id="IPR012451">
    <property type="entry name" value="DUF1656"/>
</dbReference>
<evidence type="ECO:0000313" key="6">
    <source>
        <dbReference type="EMBL" id="KEQ54623.1"/>
    </source>
</evidence>
<dbReference type="RefSeq" id="WP_037448568.1">
    <property type="nucleotide sequence ID" value="NZ_JFHR01000009.1"/>
</dbReference>
<reference evidence="6 7" key="1">
    <citation type="submission" date="2014-02" db="EMBL/GenBank/DDBJ databases">
        <title>Whole genome sequence of Sphingobium chlorophenolicum NBRC 16172.</title>
        <authorList>
            <person name="Gan H.M."/>
            <person name="Gan H.Y."/>
            <person name="Chew T.H."/>
            <person name="Savka M.A."/>
        </authorList>
    </citation>
    <scope>NUCLEOTIDE SEQUENCE [LARGE SCALE GENOMIC DNA]</scope>
    <source>
        <strain evidence="6 7">NBRC 16172</strain>
    </source>
</reference>
<evidence type="ECO:0000256" key="2">
    <source>
        <dbReference type="ARBA" id="ARBA00022692"/>
    </source>
</evidence>
<keyword evidence="4 5" id="KW-0472">Membrane</keyword>
<sequence length="71" mass="7629">MTGEIALVGVYVPTLLILALAALILSWGVTRLIAAFGLYRFLAYRAAVDLSIFVLMLVALAILIPTLGIRL</sequence>
<keyword evidence="1" id="KW-1003">Cell membrane</keyword>
<gene>
    <name evidence="6" type="ORF">BV95_01158</name>
</gene>
<dbReference type="EMBL" id="JFHR01000009">
    <property type="protein sequence ID" value="KEQ54623.1"/>
    <property type="molecule type" value="Genomic_DNA"/>
</dbReference>
<feature type="transmembrane region" description="Helical" evidence="5">
    <location>
        <begin position="42"/>
        <end position="64"/>
    </location>
</feature>
<organism evidence="6 7">
    <name type="scientific">Sphingobium chlorophenolicum</name>
    <dbReference type="NCBI Taxonomy" id="46429"/>
    <lineage>
        <taxon>Bacteria</taxon>
        <taxon>Pseudomonadati</taxon>
        <taxon>Pseudomonadota</taxon>
        <taxon>Alphaproteobacteria</taxon>
        <taxon>Sphingomonadales</taxon>
        <taxon>Sphingomonadaceae</taxon>
        <taxon>Sphingobium</taxon>
    </lineage>
</organism>
<comment type="caution">
    <text evidence="6">The sequence shown here is derived from an EMBL/GenBank/DDBJ whole genome shotgun (WGS) entry which is preliminary data.</text>
</comment>
<evidence type="ECO:0000313" key="7">
    <source>
        <dbReference type="Proteomes" id="UP000028411"/>
    </source>
</evidence>